<accession>A0ABS9KS69</accession>
<evidence type="ECO:0000259" key="5">
    <source>
        <dbReference type="Pfam" id="PF14905"/>
    </source>
</evidence>
<dbReference type="InterPro" id="IPR036942">
    <property type="entry name" value="Beta-barrel_TonB_sf"/>
</dbReference>
<organism evidence="6 7">
    <name type="scientific">Terrimonas ginsenosidimutans</name>
    <dbReference type="NCBI Taxonomy" id="2908004"/>
    <lineage>
        <taxon>Bacteria</taxon>
        <taxon>Pseudomonadati</taxon>
        <taxon>Bacteroidota</taxon>
        <taxon>Chitinophagia</taxon>
        <taxon>Chitinophagales</taxon>
        <taxon>Chitinophagaceae</taxon>
        <taxon>Terrimonas</taxon>
    </lineage>
</organism>
<dbReference type="PANTHER" id="PTHR40980">
    <property type="entry name" value="PLUG DOMAIN-CONTAINING PROTEIN"/>
    <property type="match status" value="1"/>
</dbReference>
<dbReference type="SUPFAM" id="SSF56935">
    <property type="entry name" value="Porins"/>
    <property type="match status" value="1"/>
</dbReference>
<evidence type="ECO:0000256" key="1">
    <source>
        <dbReference type="ARBA" id="ARBA00004442"/>
    </source>
</evidence>
<proteinExistence type="predicted"/>
<comment type="subcellular location">
    <subcellularLocation>
        <location evidence="1">Cell outer membrane</location>
    </subcellularLocation>
</comment>
<feature type="domain" description="Outer membrane protein beta-barrel" evidence="5">
    <location>
        <begin position="383"/>
        <end position="783"/>
    </location>
</feature>
<keyword evidence="2" id="KW-0472">Membrane</keyword>
<feature type="chain" id="PRO_5047214070" evidence="4">
    <location>
        <begin position="20"/>
        <end position="810"/>
    </location>
</feature>
<dbReference type="InterPro" id="IPR037066">
    <property type="entry name" value="Plug_dom_sf"/>
</dbReference>
<dbReference type="PANTHER" id="PTHR40980:SF4">
    <property type="entry name" value="TONB-DEPENDENT RECEPTOR-LIKE BETA-BARREL DOMAIN-CONTAINING PROTEIN"/>
    <property type="match status" value="1"/>
</dbReference>
<dbReference type="Proteomes" id="UP001165367">
    <property type="component" value="Unassembled WGS sequence"/>
</dbReference>
<comment type="caution">
    <text evidence="6">The sequence shown here is derived from an EMBL/GenBank/DDBJ whole genome shotgun (WGS) entry which is preliminary data.</text>
</comment>
<evidence type="ECO:0000256" key="2">
    <source>
        <dbReference type="ARBA" id="ARBA00023136"/>
    </source>
</evidence>
<protein>
    <submittedName>
        <fullName evidence="6">TonB-dependent receptor</fullName>
    </submittedName>
</protein>
<dbReference type="InterPro" id="IPR041700">
    <property type="entry name" value="OMP_b-brl_3"/>
</dbReference>
<dbReference type="EMBL" id="JAKLTR010000007">
    <property type="protein sequence ID" value="MCG2615173.1"/>
    <property type="molecule type" value="Genomic_DNA"/>
</dbReference>
<keyword evidence="4" id="KW-0732">Signal</keyword>
<gene>
    <name evidence="6" type="ORF">LZZ85_12810</name>
</gene>
<dbReference type="RefSeq" id="WP_237872282.1">
    <property type="nucleotide sequence ID" value="NZ_JAKLTR010000007.1"/>
</dbReference>
<feature type="signal peptide" evidence="4">
    <location>
        <begin position="1"/>
        <end position="19"/>
    </location>
</feature>
<name>A0ABS9KS69_9BACT</name>
<dbReference type="Pfam" id="PF14905">
    <property type="entry name" value="OMP_b-brl_3"/>
    <property type="match status" value="1"/>
</dbReference>
<dbReference type="Gene3D" id="2.60.40.10">
    <property type="entry name" value="Immunoglobulins"/>
    <property type="match status" value="1"/>
</dbReference>
<dbReference type="Gene3D" id="2.40.170.20">
    <property type="entry name" value="TonB-dependent receptor, beta-barrel domain"/>
    <property type="match status" value="1"/>
</dbReference>
<evidence type="ECO:0000313" key="6">
    <source>
        <dbReference type="EMBL" id="MCG2615173.1"/>
    </source>
</evidence>
<evidence type="ECO:0000313" key="7">
    <source>
        <dbReference type="Proteomes" id="UP001165367"/>
    </source>
</evidence>
<evidence type="ECO:0000256" key="4">
    <source>
        <dbReference type="SAM" id="SignalP"/>
    </source>
</evidence>
<reference evidence="6" key="1">
    <citation type="submission" date="2022-01" db="EMBL/GenBank/DDBJ databases">
        <authorList>
            <person name="Jo J.-H."/>
            <person name="Im W.-T."/>
        </authorList>
    </citation>
    <scope>NUCLEOTIDE SEQUENCE</scope>
    <source>
        <strain evidence="6">NA20</strain>
    </source>
</reference>
<keyword evidence="6" id="KW-0675">Receptor</keyword>
<dbReference type="Pfam" id="PF13620">
    <property type="entry name" value="CarboxypepD_reg"/>
    <property type="match status" value="1"/>
</dbReference>
<dbReference type="Gene3D" id="2.170.130.10">
    <property type="entry name" value="TonB-dependent receptor, plug domain"/>
    <property type="match status" value="1"/>
</dbReference>
<dbReference type="SUPFAM" id="SSF49478">
    <property type="entry name" value="Cna protein B-type domain"/>
    <property type="match status" value="1"/>
</dbReference>
<keyword evidence="7" id="KW-1185">Reference proteome</keyword>
<evidence type="ECO:0000256" key="3">
    <source>
        <dbReference type="ARBA" id="ARBA00023237"/>
    </source>
</evidence>
<keyword evidence="3" id="KW-0998">Cell outer membrane</keyword>
<dbReference type="InterPro" id="IPR013783">
    <property type="entry name" value="Ig-like_fold"/>
</dbReference>
<sequence>MKSLTLSFCFIFSVIGAMAQNTGKLSGNISKDGKPAEGATISLLRAKDSAVVKLSTTNNQGSYVFENIAGGHYLISATAVGHLKAWSGKIELAPKDPVVHVPSLTLVPVSKDLAGVTVSSKRPLVEQRIDRTIVNVEASITNIGTSALEVLEKAPGVTVDRDGNISLKGKEGVLILVDGRPTQLSGPDLANLLRNMNSSQLDQLEIMTNPPARYEAAGTAGIINIKTKKAITAGFNGSASVAYSQGKYPKTNEGFNFNYRNAKFNFFTNLSHNYQKRFQIMNIDRNILDDNNNSVLKIFNQVTTRNSAGNAYNAKFGVDFFADKRTTFGAVVNLNARQMSSDNPNTTLISNAVKQLQTVTDAFVNTESAWKSINANLNYRRILDQKGKEITSDIDFVKHITDNDLFMVNSYTDATGNPISKADTLTGLLPQDIDVYSAKVDYLHPLGKDARFEAGIKTSIVRTDNNARYDSVQYGQVIPDLNRSNHFVYQENINAAYLNLSTPLSKKISAQFGLRMENTNATGQQKSTGENFSRHYTQLFPTAYFQYKANDKNNFGANFGRRVRRPSYQSLNPFIRFLDRYTYSQGNPNLKPSISNNVELTHTWNNQVTTTLNYTNVKDIIQEVIQQKGEEAYNMPENVSSLNTFGLSVNANTPVAKWWTSNININVNYDKYKGVISNDPIRLSATSFVINGTQQFKISKTFTAELNGMFRSGWLEGVIRVKPVTVIGAGVSQQVLKGKGTVRLTARDIFYSQRMRGKSRYANVDVNLRQRSETQIVTIGFTYNFSKGKKIAPVKRTSGSAGEEQNRIGQ</sequence>